<dbReference type="HOGENOM" id="CLU_2360645_0_0_1"/>
<feature type="region of interest" description="Disordered" evidence="1">
    <location>
        <begin position="59"/>
        <end position="96"/>
    </location>
</feature>
<evidence type="ECO:0000313" key="3">
    <source>
        <dbReference type="Proteomes" id="UP000014071"/>
    </source>
</evidence>
<proteinExistence type="predicted"/>
<feature type="compositionally biased region" description="Basic and acidic residues" evidence="1">
    <location>
        <begin position="9"/>
        <end position="21"/>
    </location>
</feature>
<sequence length="96" mass="10292">MLRVIGSDDGGRERAREDRKRVGANASGTGVSRVSLRRVCVSEVGLCGQCRGDEAVHQRQSLAGLQLSPVQPVPDQRGELTDRPTRRPSDSAAAKP</sequence>
<dbReference type="RefSeq" id="XP_012186831.1">
    <property type="nucleotide sequence ID" value="XM_012331441.1"/>
</dbReference>
<evidence type="ECO:0000256" key="1">
    <source>
        <dbReference type="SAM" id="MobiDB-lite"/>
    </source>
</evidence>
<feature type="region of interest" description="Disordered" evidence="1">
    <location>
        <begin position="1"/>
        <end position="31"/>
    </location>
</feature>
<evidence type="ECO:0000313" key="2">
    <source>
        <dbReference type="EMBL" id="GAC93244.1"/>
    </source>
</evidence>
<dbReference type="Proteomes" id="UP000014071">
    <property type="component" value="Unassembled WGS sequence"/>
</dbReference>
<reference evidence="3" key="1">
    <citation type="journal article" date="2013" name="Genome Announc.">
        <title>Draft genome sequence of the basidiomycetous yeast-like fungus Pseudozyma hubeiensis SY62, which produces an abundant amount of the biosurfactant mannosylerythritol lipids.</title>
        <authorList>
            <person name="Konishi M."/>
            <person name="Hatada Y."/>
            <person name="Horiuchi J."/>
        </authorList>
    </citation>
    <scope>NUCLEOTIDE SEQUENCE [LARGE SCALE GENOMIC DNA]</scope>
    <source>
        <strain evidence="3">SY62</strain>
    </source>
</reference>
<dbReference type="GeneID" id="24106110"/>
<dbReference type="AlphaFoldDB" id="R9NXC0"/>
<gene>
    <name evidence="2" type="ORF">PHSY_000808</name>
</gene>
<protein>
    <submittedName>
        <fullName evidence="2">Uncharacterized protein</fullName>
    </submittedName>
</protein>
<name>R9NXC0_PSEHS</name>
<accession>R9NXC0</accession>
<organism evidence="2 3">
    <name type="scientific">Pseudozyma hubeiensis (strain SY62)</name>
    <name type="common">Yeast</name>
    <dbReference type="NCBI Taxonomy" id="1305764"/>
    <lineage>
        <taxon>Eukaryota</taxon>
        <taxon>Fungi</taxon>
        <taxon>Dikarya</taxon>
        <taxon>Basidiomycota</taxon>
        <taxon>Ustilaginomycotina</taxon>
        <taxon>Ustilaginomycetes</taxon>
        <taxon>Ustilaginales</taxon>
        <taxon>Ustilaginaceae</taxon>
        <taxon>Pseudozyma</taxon>
    </lineage>
</organism>
<dbReference type="EMBL" id="DF238774">
    <property type="protein sequence ID" value="GAC93244.1"/>
    <property type="molecule type" value="Genomic_DNA"/>
</dbReference>
<keyword evidence="3" id="KW-1185">Reference proteome</keyword>
<feature type="compositionally biased region" description="Basic and acidic residues" evidence="1">
    <location>
        <begin position="76"/>
        <end position="89"/>
    </location>
</feature>